<feature type="compositionally biased region" description="Polar residues" evidence="1">
    <location>
        <begin position="94"/>
        <end position="111"/>
    </location>
</feature>
<dbReference type="EMBL" id="CAQQ02173389">
    <property type="status" value="NOT_ANNOTATED_CDS"/>
    <property type="molecule type" value="Genomic_DNA"/>
</dbReference>
<protein>
    <submittedName>
        <fullName evidence="3">Uncharacterized protein</fullName>
    </submittedName>
</protein>
<dbReference type="EnsemblMetazoa" id="MESCA003020-RA">
    <property type="protein sequence ID" value="MESCA003020-PA"/>
    <property type="gene ID" value="MESCA003020"/>
</dbReference>
<organism evidence="3 4">
    <name type="scientific">Megaselia scalaris</name>
    <name type="common">Humpbacked fly</name>
    <name type="synonym">Phora scalaris</name>
    <dbReference type="NCBI Taxonomy" id="36166"/>
    <lineage>
        <taxon>Eukaryota</taxon>
        <taxon>Metazoa</taxon>
        <taxon>Ecdysozoa</taxon>
        <taxon>Arthropoda</taxon>
        <taxon>Hexapoda</taxon>
        <taxon>Insecta</taxon>
        <taxon>Pterygota</taxon>
        <taxon>Neoptera</taxon>
        <taxon>Endopterygota</taxon>
        <taxon>Diptera</taxon>
        <taxon>Brachycera</taxon>
        <taxon>Muscomorpha</taxon>
        <taxon>Platypezoidea</taxon>
        <taxon>Phoridae</taxon>
        <taxon>Megaseliini</taxon>
        <taxon>Megaselia</taxon>
    </lineage>
</organism>
<evidence type="ECO:0000313" key="3">
    <source>
        <dbReference type="EnsemblMetazoa" id="MESCA003020-PA"/>
    </source>
</evidence>
<dbReference type="Proteomes" id="UP000015102">
    <property type="component" value="Unassembled WGS sequence"/>
</dbReference>
<feature type="region of interest" description="Disordered" evidence="1">
    <location>
        <begin position="79"/>
        <end position="172"/>
    </location>
</feature>
<sequence>MTKEKKYGTIHLRLTRDINRWLIVITTLLLVGAFFLSVYIYYVPENNILPRLPQWCHRRNRPLRIAFRQRFDNIQQQLLEEPEEGNEQEPHVSVDNTCEGSGNETSNNSFDNPMFAEEGHARNSEAQEINDSTDGIKDEELTEIDLADQTHGSNVMNGLLKPQREIGWRDQE</sequence>
<proteinExistence type="predicted"/>
<dbReference type="AlphaFoldDB" id="T1GHV8"/>
<dbReference type="EMBL" id="CAQQ02173388">
    <property type="status" value="NOT_ANNOTATED_CDS"/>
    <property type="molecule type" value="Genomic_DNA"/>
</dbReference>
<evidence type="ECO:0000256" key="1">
    <source>
        <dbReference type="SAM" id="MobiDB-lite"/>
    </source>
</evidence>
<name>T1GHV8_MEGSC</name>
<keyword evidence="2" id="KW-1133">Transmembrane helix</keyword>
<keyword evidence="2" id="KW-0472">Membrane</keyword>
<evidence type="ECO:0000256" key="2">
    <source>
        <dbReference type="SAM" id="Phobius"/>
    </source>
</evidence>
<dbReference type="HOGENOM" id="CLU_1557048_0_0_1"/>
<feature type="compositionally biased region" description="Basic and acidic residues" evidence="1">
    <location>
        <begin position="162"/>
        <end position="172"/>
    </location>
</feature>
<keyword evidence="4" id="KW-1185">Reference proteome</keyword>
<evidence type="ECO:0000313" key="4">
    <source>
        <dbReference type="Proteomes" id="UP000015102"/>
    </source>
</evidence>
<accession>T1GHV8</accession>
<reference evidence="4" key="1">
    <citation type="submission" date="2013-02" db="EMBL/GenBank/DDBJ databases">
        <authorList>
            <person name="Hughes D."/>
        </authorList>
    </citation>
    <scope>NUCLEOTIDE SEQUENCE</scope>
    <source>
        <strain>Durham</strain>
        <strain evidence="4">NC isolate 2 -- Noor lab</strain>
    </source>
</reference>
<reference evidence="3" key="2">
    <citation type="submission" date="2015-06" db="UniProtKB">
        <authorList>
            <consortium name="EnsemblMetazoa"/>
        </authorList>
    </citation>
    <scope>IDENTIFICATION</scope>
</reference>
<feature type="transmembrane region" description="Helical" evidence="2">
    <location>
        <begin position="21"/>
        <end position="42"/>
    </location>
</feature>
<dbReference type="EMBL" id="CAQQ02173386">
    <property type="status" value="NOT_ANNOTATED_CDS"/>
    <property type="molecule type" value="Genomic_DNA"/>
</dbReference>
<keyword evidence="2" id="KW-0812">Transmembrane</keyword>
<dbReference type="EMBL" id="CAQQ02173387">
    <property type="status" value="NOT_ANNOTATED_CDS"/>
    <property type="molecule type" value="Genomic_DNA"/>
</dbReference>